<dbReference type="EMBL" id="BAABCV010000004">
    <property type="protein sequence ID" value="GAA4092678.1"/>
    <property type="molecule type" value="Genomic_DNA"/>
</dbReference>
<dbReference type="Proteomes" id="UP001500841">
    <property type="component" value="Unassembled WGS sequence"/>
</dbReference>
<organism evidence="1 2">
    <name type="scientific">Mucilaginibacter panaciglaebae</name>
    <dbReference type="NCBI Taxonomy" id="502331"/>
    <lineage>
        <taxon>Bacteria</taxon>
        <taxon>Pseudomonadati</taxon>
        <taxon>Bacteroidota</taxon>
        <taxon>Sphingobacteriia</taxon>
        <taxon>Sphingobacteriales</taxon>
        <taxon>Sphingobacteriaceae</taxon>
        <taxon>Mucilaginibacter</taxon>
    </lineage>
</organism>
<accession>A0ABP7WNB5</accession>
<protein>
    <submittedName>
        <fullName evidence="1">Uncharacterized protein</fullName>
    </submittedName>
</protein>
<comment type="caution">
    <text evidence="1">The sequence shown here is derived from an EMBL/GenBank/DDBJ whole genome shotgun (WGS) entry which is preliminary data.</text>
</comment>
<gene>
    <name evidence="1" type="ORF">GCM10022392_13770</name>
</gene>
<evidence type="ECO:0000313" key="2">
    <source>
        <dbReference type="Proteomes" id="UP001500841"/>
    </source>
</evidence>
<keyword evidence="2" id="KW-1185">Reference proteome</keyword>
<reference evidence="2" key="1">
    <citation type="journal article" date="2019" name="Int. J. Syst. Evol. Microbiol.">
        <title>The Global Catalogue of Microorganisms (GCM) 10K type strain sequencing project: providing services to taxonomists for standard genome sequencing and annotation.</title>
        <authorList>
            <consortium name="The Broad Institute Genomics Platform"/>
            <consortium name="The Broad Institute Genome Sequencing Center for Infectious Disease"/>
            <person name="Wu L."/>
            <person name="Ma J."/>
        </authorList>
    </citation>
    <scope>NUCLEOTIDE SEQUENCE [LARGE SCALE GENOMIC DNA]</scope>
    <source>
        <strain evidence="2">JCM 17085</strain>
    </source>
</reference>
<evidence type="ECO:0000313" key="1">
    <source>
        <dbReference type="EMBL" id="GAA4092678.1"/>
    </source>
</evidence>
<proteinExistence type="predicted"/>
<name>A0ABP7WNB5_9SPHI</name>
<dbReference type="RefSeq" id="WP_345102166.1">
    <property type="nucleotide sequence ID" value="NZ_BAABCV010000004.1"/>
</dbReference>
<sequence length="328" mass="37648">MKKNLNKVPNIFIAKIQASNNNAFIAATTVEAKKSDIAAGLYHHIGVALSEDTEVVVNGDIYPLPENGRYSKRNQEGKFITRKDLPKIYKQFYYGERPIFGDYSKGTFSLIVTKLVYQKEFVPPEEVTISTEILNDYRSGDDHVYILKVMVNKVMDKNDNSFYSDLLFCLNILQENINKSDVFEAEAAQADYLRTLNIGWELLPLGNRDILDELLGGGGGRPLTDQQRGIIQERYNYLESLNPTQWIKGISGMRRYFGAKFADNIVVLENLDYGNAIYVMFDNWEELSTLSRTELLKKTNRDFERIKHTGNGWRTKLQMVIADRLNRN</sequence>